<gene>
    <name evidence="2" type="ORF">EZS27_021985</name>
</gene>
<dbReference type="EMBL" id="SNRY01001688">
    <property type="protein sequence ID" value="KAA6329189.1"/>
    <property type="molecule type" value="Genomic_DNA"/>
</dbReference>
<sequence>MIYRYKMPVKLSKEELNNRIELRCSEKDYEFRGWVDENKFAVHNKIILRCKKHDYIWNPAYSDFMSGKGCHKCAGVYKRTREELELVINKICVEKNYEFRGWVDKNKISSKGYLTLYCSKHEFEWNTKFENLESGCGCSRCTHGVKLPREELEKRLKERCVEKGLEFRGWVDENDICAIGKLKLYCPKCNHEWNTTNYNSFMGFILF</sequence>
<proteinExistence type="predicted"/>
<reference evidence="2" key="1">
    <citation type="submission" date="2019-03" db="EMBL/GenBank/DDBJ databases">
        <title>Single cell metagenomics reveals metabolic interactions within the superorganism composed of flagellate Streblomastix strix and complex community of Bacteroidetes bacteria on its surface.</title>
        <authorList>
            <person name="Treitli S.C."/>
            <person name="Kolisko M."/>
            <person name="Husnik F."/>
            <person name="Keeling P."/>
            <person name="Hampl V."/>
        </authorList>
    </citation>
    <scope>NUCLEOTIDE SEQUENCE</scope>
    <source>
        <strain evidence="2">STM</strain>
    </source>
</reference>
<evidence type="ECO:0000259" key="1">
    <source>
        <dbReference type="Pfam" id="PF21817"/>
    </source>
</evidence>
<feature type="domain" description="CapR homology" evidence="1">
    <location>
        <begin position="85"/>
        <end position="142"/>
    </location>
</feature>
<dbReference type="Pfam" id="PF21817">
    <property type="entry name" value="CapR"/>
    <property type="match status" value="3"/>
</dbReference>
<organism evidence="2">
    <name type="scientific">termite gut metagenome</name>
    <dbReference type="NCBI Taxonomy" id="433724"/>
    <lineage>
        <taxon>unclassified sequences</taxon>
        <taxon>metagenomes</taxon>
        <taxon>organismal metagenomes</taxon>
    </lineage>
</organism>
<dbReference type="InterPro" id="IPR048793">
    <property type="entry name" value="CapR_dom"/>
</dbReference>
<dbReference type="AlphaFoldDB" id="A0A5J4R679"/>
<name>A0A5J4R679_9ZZZZ</name>
<feature type="domain" description="CapR homology" evidence="1">
    <location>
        <begin position="20"/>
        <end position="74"/>
    </location>
</feature>
<evidence type="ECO:0000313" key="2">
    <source>
        <dbReference type="EMBL" id="KAA6329189.1"/>
    </source>
</evidence>
<protein>
    <recommendedName>
        <fullName evidence="1">CapR homology domain-containing protein</fullName>
    </recommendedName>
</protein>
<feature type="domain" description="CapR homology" evidence="1">
    <location>
        <begin position="157"/>
        <end position="202"/>
    </location>
</feature>
<accession>A0A5J4R679</accession>
<comment type="caution">
    <text evidence="2">The sequence shown here is derived from an EMBL/GenBank/DDBJ whole genome shotgun (WGS) entry which is preliminary data.</text>
</comment>